<evidence type="ECO:0008006" key="4">
    <source>
        <dbReference type="Google" id="ProtNLM"/>
    </source>
</evidence>
<dbReference type="HOGENOM" id="CLU_1729921_0_0_5"/>
<evidence type="ECO:0000313" key="3">
    <source>
        <dbReference type="Proteomes" id="UP000004688"/>
    </source>
</evidence>
<sequence length="170" mass="17550">MRLLTLTTALMIATTATTVALADVHVTFRDGAPKDIFIIANLGACSTGPMTLTIDLATAPAGLIFDITNEGEGVAVFQPFELASGAEFVIGVSPVSDGDQSLTLELSDMAPNAEVRFTIDMDDTGGGREITVNGSETVGAMILIAGRSVQAEGTFDETGIARVPLVDCIA</sequence>
<keyword evidence="3" id="KW-1185">Reference proteome</keyword>
<dbReference type="RefSeq" id="WP_015495660.1">
    <property type="nucleotide sequence ID" value="NC_020908.1"/>
</dbReference>
<feature type="signal peptide" evidence="1">
    <location>
        <begin position="1"/>
        <end position="22"/>
    </location>
</feature>
<dbReference type="STRING" id="391616.OA238_c25420"/>
<keyword evidence="1" id="KW-0732">Signal</keyword>
<dbReference type="KEGG" id="oar:OA238_c25420"/>
<protein>
    <recommendedName>
        <fullName evidence="4">Aggregation factor core</fullName>
    </recommendedName>
</protein>
<dbReference type="AlphaFoldDB" id="M9RQ79"/>
<accession>M9RQ79</accession>
<dbReference type="OrthoDB" id="6105464at2"/>
<organism evidence="2 3">
    <name type="scientific">Octadecabacter arcticus 238</name>
    <dbReference type="NCBI Taxonomy" id="391616"/>
    <lineage>
        <taxon>Bacteria</taxon>
        <taxon>Pseudomonadati</taxon>
        <taxon>Pseudomonadota</taxon>
        <taxon>Alphaproteobacteria</taxon>
        <taxon>Rhodobacterales</taxon>
        <taxon>Roseobacteraceae</taxon>
        <taxon>Octadecabacter</taxon>
    </lineage>
</organism>
<evidence type="ECO:0000313" key="2">
    <source>
        <dbReference type="EMBL" id="AGI72591.1"/>
    </source>
</evidence>
<gene>
    <name evidence="2" type="ORF">OA238_c25420</name>
</gene>
<proteinExistence type="predicted"/>
<reference evidence="2 3" key="1">
    <citation type="journal article" date="2013" name="PLoS ONE">
        <title>Poles Apart: Arctic and Antarctic Octadecabacter strains Share High Genome Plasticity and a New Type of Xanthorhodopsin.</title>
        <authorList>
            <person name="Vollmers J."/>
            <person name="Voget S."/>
            <person name="Dietrich S."/>
            <person name="Gollnow K."/>
            <person name="Smits M."/>
            <person name="Meyer K."/>
            <person name="Brinkhoff T."/>
            <person name="Simon M."/>
            <person name="Daniel R."/>
        </authorList>
    </citation>
    <scope>NUCLEOTIDE SEQUENCE [LARGE SCALE GENOMIC DNA]</scope>
    <source>
        <strain evidence="2 3">238</strain>
    </source>
</reference>
<dbReference type="EMBL" id="CP003742">
    <property type="protein sequence ID" value="AGI72591.1"/>
    <property type="molecule type" value="Genomic_DNA"/>
</dbReference>
<dbReference type="eggNOG" id="ENOG5032SY1">
    <property type="taxonomic scope" value="Bacteria"/>
</dbReference>
<name>M9RQ79_9RHOB</name>
<evidence type="ECO:0000256" key="1">
    <source>
        <dbReference type="SAM" id="SignalP"/>
    </source>
</evidence>
<dbReference type="Proteomes" id="UP000004688">
    <property type="component" value="Chromosome"/>
</dbReference>
<feature type="chain" id="PRO_5004102671" description="Aggregation factor core" evidence="1">
    <location>
        <begin position="23"/>
        <end position="170"/>
    </location>
</feature>